<accession>D9WZB1</accession>
<dbReference type="PANTHER" id="PTHR12001:SF86">
    <property type="entry name" value="GERANYLGERANYL DIPHOSPHATE SYNTHASE"/>
    <property type="match status" value="1"/>
</dbReference>
<dbReference type="Proteomes" id="UP000004184">
    <property type="component" value="Unassembled WGS sequence"/>
</dbReference>
<dbReference type="GO" id="GO:0004659">
    <property type="term" value="F:prenyltransferase activity"/>
    <property type="evidence" value="ECO:0007669"/>
    <property type="project" value="InterPro"/>
</dbReference>
<proteinExistence type="inferred from homology"/>
<dbReference type="STRING" id="591159.SSQG_05932"/>
<sequence>MNSISAQRDALDMMAEARELISPLHRATVDALPEEISHIVGYHIGWWDANGRPCEQKGKYVRPTLAVACARAIGGEAAVKSAIPVAVAVELVHDFSLLHDDVMDEGTVRRHRPTAWSLFGTSKAVLAGDLLVAEAYRLLASSGCDDPERLVKILAQAVHDLCVGQAMDLAFEDRVEVTLAETNAMVSGKTSALIAAACELGALTAGADAEAAAVMCAFGGHLGMLFQLVDDILGVWGDPGVTGKPVGADVASRKKSLPVVAALEAGTDASRSLAALYRSADPLTSEDVAKATQWVEEAGGRAWAEAEATRLRQAAQDCLEQVGADAWAFNDLLSLMRFLVERNA</sequence>
<organism evidence="4 5">
    <name type="scientific">Streptomyces viridochromogenes (strain DSM 40736 / JCM 4977 / BCRC 1201 / Tue 494)</name>
    <dbReference type="NCBI Taxonomy" id="591159"/>
    <lineage>
        <taxon>Bacteria</taxon>
        <taxon>Bacillati</taxon>
        <taxon>Actinomycetota</taxon>
        <taxon>Actinomycetes</taxon>
        <taxon>Kitasatosporales</taxon>
        <taxon>Streptomycetaceae</taxon>
        <taxon>Streptomyces</taxon>
    </lineage>
</organism>
<dbReference type="AlphaFoldDB" id="D9WZB1"/>
<dbReference type="InterPro" id="IPR000092">
    <property type="entry name" value="Polyprenyl_synt"/>
</dbReference>
<gene>
    <name evidence="4" type="ORF">SSQG_05932</name>
</gene>
<protein>
    <submittedName>
        <fullName evidence="4">Polyprenyl diphosphate synthase</fullName>
    </submittedName>
</protein>
<dbReference type="PROSITE" id="PS00444">
    <property type="entry name" value="POLYPRENYL_SYNTHASE_2"/>
    <property type="match status" value="1"/>
</dbReference>
<dbReference type="OrthoDB" id="4497239at2"/>
<name>D9WZB1_STRVT</name>
<reference evidence="5" key="1">
    <citation type="submission" date="2009-02" db="EMBL/GenBank/DDBJ databases">
        <title>Annotation of Streptomyces viridochromogenes strain DSM 40736.</title>
        <authorList>
            <consortium name="The Broad Institute Genome Sequencing Platform"/>
            <consortium name="Broad Institute Microbial Sequencing Center"/>
            <person name="Fischbach M."/>
            <person name="Godfrey P."/>
            <person name="Ward D."/>
            <person name="Young S."/>
            <person name="Zeng Q."/>
            <person name="Koehrsen M."/>
            <person name="Alvarado L."/>
            <person name="Berlin A.M."/>
            <person name="Bochicchio J."/>
            <person name="Borenstein D."/>
            <person name="Chapman S.B."/>
            <person name="Chen Z."/>
            <person name="Engels R."/>
            <person name="Freedman E."/>
            <person name="Gellesch M."/>
            <person name="Goldberg J."/>
            <person name="Griggs A."/>
            <person name="Gujja S."/>
            <person name="Heilman E.R."/>
            <person name="Heiman D.I."/>
            <person name="Hepburn T.A."/>
            <person name="Howarth C."/>
            <person name="Jen D."/>
            <person name="Larson L."/>
            <person name="Lewis B."/>
            <person name="Mehta T."/>
            <person name="Park D."/>
            <person name="Pearson M."/>
            <person name="Richards J."/>
            <person name="Roberts A."/>
            <person name="Saif S."/>
            <person name="Shea T.D."/>
            <person name="Shenoy N."/>
            <person name="Sisk P."/>
            <person name="Stolte C."/>
            <person name="Sykes S.N."/>
            <person name="Thomson T."/>
            <person name="Walk T."/>
            <person name="White J."/>
            <person name="Yandava C."/>
            <person name="Straight P."/>
            <person name="Clardy J."/>
            <person name="Hung D."/>
            <person name="Kolter R."/>
            <person name="Mekalanos J."/>
            <person name="Walker S."/>
            <person name="Walsh C.T."/>
            <person name="Wieland-Brown L.C."/>
            <person name="Haas B."/>
            <person name="Nusbaum C."/>
            <person name="Birren B."/>
        </authorList>
    </citation>
    <scope>NUCLEOTIDE SEQUENCE [LARGE SCALE GENOMIC DNA]</scope>
    <source>
        <strain evidence="5">DSM 40736 / JCM 4977 / BCRC 1201 / Tue 494</strain>
    </source>
</reference>
<keyword evidence="1" id="KW-0479">Metal-binding</keyword>
<dbReference type="HOGENOM" id="CLU_014015_2_1_11"/>
<dbReference type="EMBL" id="GG657757">
    <property type="protein sequence ID" value="EFL35414.1"/>
    <property type="molecule type" value="Genomic_DNA"/>
</dbReference>
<dbReference type="SUPFAM" id="SSF48576">
    <property type="entry name" value="Terpenoid synthases"/>
    <property type="match status" value="1"/>
</dbReference>
<keyword evidence="3" id="KW-0808">Transferase</keyword>
<dbReference type="InterPro" id="IPR008949">
    <property type="entry name" value="Isoprenoid_synthase_dom_sf"/>
</dbReference>
<dbReference type="PROSITE" id="PS00723">
    <property type="entry name" value="POLYPRENYL_SYNTHASE_1"/>
    <property type="match status" value="1"/>
</dbReference>
<comment type="similarity">
    <text evidence="3">Belongs to the FPP/GGPP synthase family.</text>
</comment>
<evidence type="ECO:0000256" key="3">
    <source>
        <dbReference type="RuleBase" id="RU004466"/>
    </source>
</evidence>
<dbReference type="GO" id="GO:0046872">
    <property type="term" value="F:metal ion binding"/>
    <property type="evidence" value="ECO:0007669"/>
    <property type="project" value="UniProtKB-KW"/>
</dbReference>
<dbReference type="InterPro" id="IPR033749">
    <property type="entry name" value="Polyprenyl_synt_CS"/>
</dbReference>
<evidence type="ECO:0000313" key="4">
    <source>
        <dbReference type="EMBL" id="EFL35414.1"/>
    </source>
</evidence>
<dbReference type="PANTHER" id="PTHR12001">
    <property type="entry name" value="GERANYLGERANYL PYROPHOSPHATE SYNTHASE"/>
    <property type="match status" value="1"/>
</dbReference>
<evidence type="ECO:0000313" key="5">
    <source>
        <dbReference type="Proteomes" id="UP000004184"/>
    </source>
</evidence>
<dbReference type="CDD" id="cd00685">
    <property type="entry name" value="Trans_IPPS_HT"/>
    <property type="match status" value="1"/>
</dbReference>
<dbReference type="Gene3D" id="1.10.600.10">
    <property type="entry name" value="Farnesyl Diphosphate Synthase"/>
    <property type="match status" value="1"/>
</dbReference>
<evidence type="ECO:0000256" key="2">
    <source>
        <dbReference type="ARBA" id="ARBA00022842"/>
    </source>
</evidence>
<dbReference type="Pfam" id="PF00348">
    <property type="entry name" value="polyprenyl_synt"/>
    <property type="match status" value="1"/>
</dbReference>
<dbReference type="SFLD" id="SFLDS00005">
    <property type="entry name" value="Isoprenoid_Synthase_Type_I"/>
    <property type="match status" value="1"/>
</dbReference>
<evidence type="ECO:0000256" key="1">
    <source>
        <dbReference type="ARBA" id="ARBA00022723"/>
    </source>
</evidence>
<dbReference type="GO" id="GO:0008299">
    <property type="term" value="P:isoprenoid biosynthetic process"/>
    <property type="evidence" value="ECO:0007669"/>
    <property type="project" value="InterPro"/>
</dbReference>
<dbReference type="SFLD" id="SFLDG01017">
    <property type="entry name" value="Polyprenyl_Transferase_Like"/>
    <property type="match status" value="1"/>
</dbReference>
<keyword evidence="2" id="KW-0460">Magnesium</keyword>
<dbReference type="RefSeq" id="WP_003993542.1">
    <property type="nucleotide sequence ID" value="NZ_GG657757.1"/>
</dbReference>
<keyword evidence="5" id="KW-1185">Reference proteome</keyword>